<organism evidence="5 6">
    <name type="scientific">Sodalis ligni</name>
    <dbReference type="NCBI Taxonomy" id="2697027"/>
    <lineage>
        <taxon>Bacteria</taxon>
        <taxon>Pseudomonadati</taxon>
        <taxon>Pseudomonadota</taxon>
        <taxon>Gammaproteobacteria</taxon>
        <taxon>Enterobacterales</taxon>
        <taxon>Bruguierivoracaceae</taxon>
        <taxon>Sodalis</taxon>
    </lineage>
</organism>
<evidence type="ECO:0000313" key="5">
    <source>
        <dbReference type="EMBL" id="TCL03897.1"/>
    </source>
</evidence>
<gene>
    <name evidence="5" type="ORF">EZJ58_1987</name>
</gene>
<dbReference type="SMART" id="SM00342">
    <property type="entry name" value="HTH_ARAC"/>
    <property type="match status" value="1"/>
</dbReference>
<reference evidence="5 6" key="1">
    <citation type="submission" date="2019-02" db="EMBL/GenBank/DDBJ databases">
        <title>Investigation of anaerobic lignin degradation for improved lignocellulosic biofuels.</title>
        <authorList>
            <person name="Deangelis K."/>
        </authorList>
    </citation>
    <scope>NUCLEOTIDE SEQUENCE [LARGE SCALE GENOMIC DNA]</scope>
    <source>
        <strain evidence="5 6">159R</strain>
    </source>
</reference>
<name>A0A4R1NAW9_9GAMM</name>
<keyword evidence="2" id="KW-0238">DNA-binding</keyword>
<comment type="caution">
    <text evidence="5">The sequence shown here is derived from an EMBL/GenBank/DDBJ whole genome shotgun (WGS) entry which is preliminary data.</text>
</comment>
<dbReference type="InterPro" id="IPR009057">
    <property type="entry name" value="Homeodomain-like_sf"/>
</dbReference>
<dbReference type="InterPro" id="IPR018060">
    <property type="entry name" value="HTH_AraC"/>
</dbReference>
<dbReference type="SUPFAM" id="SSF52317">
    <property type="entry name" value="Class I glutamine amidotransferase-like"/>
    <property type="match status" value="1"/>
</dbReference>
<keyword evidence="3" id="KW-0804">Transcription</keyword>
<dbReference type="Pfam" id="PF01965">
    <property type="entry name" value="DJ-1_PfpI"/>
    <property type="match status" value="1"/>
</dbReference>
<dbReference type="InterPro" id="IPR002818">
    <property type="entry name" value="DJ-1/PfpI"/>
</dbReference>
<evidence type="ECO:0000256" key="2">
    <source>
        <dbReference type="ARBA" id="ARBA00023125"/>
    </source>
</evidence>
<dbReference type="EMBL" id="SJOI01000001">
    <property type="protein sequence ID" value="TCL03897.1"/>
    <property type="molecule type" value="Genomic_DNA"/>
</dbReference>
<dbReference type="InterPro" id="IPR018062">
    <property type="entry name" value="HTH_AraC-typ_CS"/>
</dbReference>
<dbReference type="PROSITE" id="PS00041">
    <property type="entry name" value="HTH_ARAC_FAMILY_1"/>
    <property type="match status" value="1"/>
</dbReference>
<dbReference type="GO" id="GO:0043565">
    <property type="term" value="F:sequence-specific DNA binding"/>
    <property type="evidence" value="ECO:0007669"/>
    <property type="project" value="InterPro"/>
</dbReference>
<dbReference type="AlphaFoldDB" id="A0A4R1NAW9"/>
<evidence type="ECO:0000256" key="1">
    <source>
        <dbReference type="ARBA" id="ARBA00023015"/>
    </source>
</evidence>
<accession>A0A4R1NAW9</accession>
<dbReference type="Pfam" id="PF12833">
    <property type="entry name" value="HTH_18"/>
    <property type="match status" value="1"/>
</dbReference>
<feature type="domain" description="HTH araC/xylS-type" evidence="4">
    <location>
        <begin position="244"/>
        <end position="342"/>
    </location>
</feature>
<dbReference type="PANTHER" id="PTHR43280:SF2">
    <property type="entry name" value="HTH-TYPE TRANSCRIPTIONAL REGULATOR EXSA"/>
    <property type="match status" value="1"/>
</dbReference>
<keyword evidence="6" id="KW-1185">Reference proteome</keyword>
<evidence type="ECO:0000256" key="3">
    <source>
        <dbReference type="ARBA" id="ARBA00023163"/>
    </source>
</evidence>
<dbReference type="SUPFAM" id="SSF46689">
    <property type="entry name" value="Homeodomain-like"/>
    <property type="match status" value="1"/>
</dbReference>
<dbReference type="PANTHER" id="PTHR43280">
    <property type="entry name" value="ARAC-FAMILY TRANSCRIPTIONAL REGULATOR"/>
    <property type="match status" value="1"/>
</dbReference>
<dbReference type="RefSeq" id="WP_165934150.1">
    <property type="nucleotide sequence ID" value="NZ_SJOI01000001.1"/>
</dbReference>
<proteinExistence type="predicted"/>
<evidence type="ECO:0000313" key="6">
    <source>
        <dbReference type="Proteomes" id="UP000294555"/>
    </source>
</evidence>
<keyword evidence="1" id="KW-0805">Transcription regulation</keyword>
<dbReference type="InterPro" id="IPR029062">
    <property type="entry name" value="Class_I_gatase-like"/>
</dbReference>
<dbReference type="Proteomes" id="UP000294555">
    <property type="component" value="Unassembled WGS sequence"/>
</dbReference>
<dbReference type="GO" id="GO:0003700">
    <property type="term" value="F:DNA-binding transcription factor activity"/>
    <property type="evidence" value="ECO:0007669"/>
    <property type="project" value="InterPro"/>
</dbReference>
<protein>
    <submittedName>
        <fullName evidence="5">Transcriptional regulator GlxA family with amidase domain</fullName>
    </submittedName>
</protein>
<evidence type="ECO:0000259" key="4">
    <source>
        <dbReference type="PROSITE" id="PS01124"/>
    </source>
</evidence>
<dbReference type="Gene3D" id="1.10.10.60">
    <property type="entry name" value="Homeodomain-like"/>
    <property type="match status" value="1"/>
</dbReference>
<sequence>MLKHTRPIVIDSTAGDMLTCRSSQSPISGMAAAEVRRAIILTYPGCFLGEAIELLELMTALNSDHVIHYVSRFYSLSGGPVESPSSEFIHVDCLAVDGPLPIENDLLIIASGARSAGDPTGEISRWLQAVCPASRQIVALGSGVLRLAAAGLLNHRQVTTHSALAPFLTANFPLVEVKAPGALLIDGNLFTTNEHIDLRKLALLLVRGPPSLKRVQRPAKPVGQAGVEIVFHSAAFVSKGTVAHRILLWWLIHLDYDITMQSSAEFLAMSERSFRRHFKSEVGYNPNLFLLLLRLELARQALLDGDLPIDKIARRGGLHDGQQLARMFRKFLGITPNQYRAVKGLGELPLMDPLYHAVFDGRRTPCWLREFLGL</sequence>
<dbReference type="PROSITE" id="PS01124">
    <property type="entry name" value="HTH_ARAC_FAMILY_2"/>
    <property type="match status" value="1"/>
</dbReference>
<dbReference type="Gene3D" id="3.40.50.880">
    <property type="match status" value="1"/>
</dbReference>